<evidence type="ECO:0000313" key="2">
    <source>
        <dbReference type="Proteomes" id="UP000294847"/>
    </source>
</evidence>
<dbReference type="AlphaFoldDB" id="A0A4V1C6M8"/>
<evidence type="ECO:0000313" key="1">
    <source>
        <dbReference type="EMBL" id="QBZ60438.1"/>
    </source>
</evidence>
<reference evidence="1 2" key="1">
    <citation type="journal article" date="2019" name="Mol. Biol. Evol.">
        <title>Blast fungal genomes show frequent chromosomal changes, gene gains and losses, and effector gene turnover.</title>
        <authorList>
            <person name="Gomez Luciano L.B."/>
            <person name="Jason Tsai I."/>
            <person name="Chuma I."/>
            <person name="Tosa Y."/>
            <person name="Chen Y.H."/>
            <person name="Li J.Y."/>
            <person name="Li M.Y."/>
            <person name="Jade Lu M.Y."/>
            <person name="Nakayashiki H."/>
            <person name="Li W.H."/>
        </authorList>
    </citation>
    <scope>NUCLEOTIDE SEQUENCE [LARGE SCALE GENOMIC DNA]</scope>
    <source>
        <strain evidence="1">MZ5-1-6</strain>
    </source>
</reference>
<dbReference type="InterPro" id="IPR012471">
    <property type="entry name" value="DUF1690"/>
</dbReference>
<dbReference type="Proteomes" id="UP000294847">
    <property type="component" value="Chromosome 4"/>
</dbReference>
<dbReference type="SMR" id="A0A4V1C6M8"/>
<gene>
    <name evidence="1" type="ORF">PoMZ_07379</name>
</gene>
<dbReference type="Pfam" id="PF07956">
    <property type="entry name" value="DUF1690"/>
    <property type="match status" value="1"/>
</dbReference>
<dbReference type="VEuPathDB" id="FungiDB:M_BR32_EuGene_00032731"/>
<proteinExistence type="predicted"/>
<name>A0A4V1C6M8_PYROR</name>
<dbReference type="EMBL" id="CP034207">
    <property type="protein sequence ID" value="QBZ60438.1"/>
    <property type="molecule type" value="Genomic_DNA"/>
</dbReference>
<sequence length="161" mass="18041">MGANSSKPATHTWTGSQPTGVSQNIVESFQSSTETDASRAQLLELQVQARVASELKKLQSAEAVAVKEALDKLSEQTPANEDGKQKTRFTVSKEVAALREKLEEERKKVHGLPDEVESARSEVVRCLREHDRRPLDCWQEVANFKEQVRKLEKGWVDKVVS</sequence>
<dbReference type="OMA" id="GKSLNCW"/>
<accession>A0A4V1C6M8</accession>
<organism evidence="1 2">
    <name type="scientific">Pyricularia oryzae</name>
    <name type="common">Rice blast fungus</name>
    <name type="synonym">Magnaporthe oryzae</name>
    <dbReference type="NCBI Taxonomy" id="318829"/>
    <lineage>
        <taxon>Eukaryota</taxon>
        <taxon>Fungi</taxon>
        <taxon>Dikarya</taxon>
        <taxon>Ascomycota</taxon>
        <taxon>Pezizomycotina</taxon>
        <taxon>Sordariomycetes</taxon>
        <taxon>Sordariomycetidae</taxon>
        <taxon>Magnaporthales</taxon>
        <taxon>Pyriculariaceae</taxon>
        <taxon>Pyricularia</taxon>
    </lineage>
</organism>
<protein>
    <submittedName>
        <fullName evidence="1">Uncharacterized protein</fullName>
    </submittedName>
</protein>